<dbReference type="InterPro" id="IPR007890">
    <property type="entry name" value="CHASE2"/>
</dbReference>
<evidence type="ECO:0000256" key="1">
    <source>
        <dbReference type="ARBA" id="ARBA00022801"/>
    </source>
</evidence>
<keyword evidence="2" id="KW-0812">Transmembrane</keyword>
<feature type="domain" description="PPM-type phosphatase" evidence="3">
    <location>
        <begin position="440"/>
        <end position="658"/>
    </location>
</feature>
<comment type="caution">
    <text evidence="5">The sequence shown here is derived from an EMBL/GenBank/DDBJ whole genome shotgun (WGS) entry which is preliminary data.</text>
</comment>
<dbReference type="SMART" id="SM00331">
    <property type="entry name" value="PP2C_SIG"/>
    <property type="match status" value="1"/>
</dbReference>
<keyword evidence="1" id="KW-0378">Hydrolase</keyword>
<evidence type="ECO:0000259" key="3">
    <source>
        <dbReference type="SMART" id="SM00331"/>
    </source>
</evidence>
<keyword evidence="2" id="KW-0472">Membrane</keyword>
<proteinExistence type="predicted"/>
<gene>
    <name evidence="5" type="ORF">ENS31_09955</name>
</gene>
<organism evidence="5">
    <name type="scientific">Ignavibacterium album</name>
    <dbReference type="NCBI Taxonomy" id="591197"/>
    <lineage>
        <taxon>Bacteria</taxon>
        <taxon>Pseudomonadati</taxon>
        <taxon>Ignavibacteriota</taxon>
        <taxon>Ignavibacteria</taxon>
        <taxon>Ignavibacteriales</taxon>
        <taxon>Ignavibacteriaceae</taxon>
        <taxon>Ignavibacterium</taxon>
    </lineage>
</organism>
<dbReference type="Pfam" id="PF07228">
    <property type="entry name" value="SpoIIE"/>
    <property type="match status" value="1"/>
</dbReference>
<dbReference type="Pfam" id="PF05226">
    <property type="entry name" value="CHASE2"/>
    <property type="match status" value="1"/>
</dbReference>
<dbReference type="GO" id="GO:0016791">
    <property type="term" value="F:phosphatase activity"/>
    <property type="evidence" value="ECO:0007669"/>
    <property type="project" value="TreeGrafter"/>
</dbReference>
<dbReference type="Gene3D" id="3.60.40.10">
    <property type="entry name" value="PPM-type phosphatase domain"/>
    <property type="match status" value="1"/>
</dbReference>
<reference evidence="5" key="1">
    <citation type="journal article" date="2020" name="mSystems">
        <title>Genome- and Community-Level Interaction Insights into Carbon Utilization and Element Cycling Functions of Hydrothermarchaeota in Hydrothermal Sediment.</title>
        <authorList>
            <person name="Zhou Z."/>
            <person name="Liu Y."/>
            <person name="Xu W."/>
            <person name="Pan J."/>
            <person name="Luo Z.H."/>
            <person name="Li M."/>
        </authorList>
    </citation>
    <scope>NUCLEOTIDE SEQUENCE [LARGE SCALE GENOMIC DNA]</scope>
    <source>
        <strain evidence="5">SpSt-479</strain>
    </source>
</reference>
<feature type="transmembrane region" description="Helical" evidence="2">
    <location>
        <begin position="359"/>
        <end position="378"/>
    </location>
</feature>
<dbReference type="InterPro" id="IPR052016">
    <property type="entry name" value="Bact_Sigma-Reg"/>
</dbReference>
<name>A0A7V3E833_9BACT</name>
<evidence type="ECO:0000256" key="2">
    <source>
        <dbReference type="SAM" id="Phobius"/>
    </source>
</evidence>
<evidence type="ECO:0000313" key="5">
    <source>
        <dbReference type="EMBL" id="HFI91834.1"/>
    </source>
</evidence>
<feature type="transmembrane region" description="Helical" evidence="2">
    <location>
        <begin position="384"/>
        <end position="405"/>
    </location>
</feature>
<protein>
    <submittedName>
        <fullName evidence="5">CHASE2 domain-containing protein</fullName>
    </submittedName>
</protein>
<dbReference type="InterPro" id="IPR001932">
    <property type="entry name" value="PPM-type_phosphatase-like_dom"/>
</dbReference>
<dbReference type="PANTHER" id="PTHR43156">
    <property type="entry name" value="STAGE II SPORULATION PROTEIN E-RELATED"/>
    <property type="match status" value="1"/>
</dbReference>
<sequence>MFNQNKSLPKLFLWILLIILWINSFYLVFLSKGITYDYYAYDFLLSNFYKQKKNEIIYYLLITDESYLKVFKRNSIDRKKVAEAILFLEEVGVKQIVFDIIFAHPSSENEDKSLAKCFSQFDNIVLPVGIVEKKSQTVSLFDYNSKLDIESKLHLKTFLSSEYISPLKMFLSRNSILGHINEVTDKDGILRHNRPILKIDSINIPSLALVSYLNFLGDSINSAEYVENSELIINKNLRIPIDENNQTLVPFIDQWGLDFGAITLEDLFELKKSPEGRLKLRNSLSGKIILVGDVSSSASDVSPTAISTRSPLVMVHSSMINALLNNKFIRKSNVQENIISLNLVLLILFASFHKKRRIFFTLNLIVSLCILIIISILMMILGVFLYSISILISLTMAFTLGFILMESIFLTEKRIIELDNYRKSFEMNETKLILQQLIPENHIEFFDYSISFYLKSAEEVGGDFFDYFIKNDEMTIFVADGSGHGLQAGVLVVSLKSIISSLQKIDNPSLILNQINKILRKIRFNKLFLCLSVLKIRNDLIVYSVAGLPPILHYVFEENVINEYHTKNIPLGFKDEFNFSESSFIIKKNDLVCIFTDGLIELFNKRKELLGMQRVKRTLQEKATSSPKEIVSEFKNLISEWKDNTEQSDDISFVIIKKN</sequence>
<evidence type="ECO:0000259" key="4">
    <source>
        <dbReference type="SMART" id="SM01080"/>
    </source>
</evidence>
<feature type="domain" description="CHASE2" evidence="4">
    <location>
        <begin position="33"/>
        <end position="352"/>
    </location>
</feature>
<keyword evidence="2" id="KW-1133">Transmembrane helix</keyword>
<accession>A0A7V3E833</accession>
<dbReference type="EMBL" id="DSUJ01000008">
    <property type="protein sequence ID" value="HFI91834.1"/>
    <property type="molecule type" value="Genomic_DNA"/>
</dbReference>
<dbReference type="SMART" id="SM01080">
    <property type="entry name" value="CHASE2"/>
    <property type="match status" value="1"/>
</dbReference>
<feature type="transmembrane region" description="Helical" evidence="2">
    <location>
        <begin position="12"/>
        <end position="30"/>
    </location>
</feature>
<dbReference type="InterPro" id="IPR036457">
    <property type="entry name" value="PPM-type-like_dom_sf"/>
</dbReference>
<dbReference type="PANTHER" id="PTHR43156:SF2">
    <property type="entry name" value="STAGE II SPORULATION PROTEIN E"/>
    <property type="match status" value="1"/>
</dbReference>
<dbReference type="AlphaFoldDB" id="A0A7V3E833"/>